<accession>A0A0D6EQT0</accession>
<keyword evidence="2" id="KW-1185">Reference proteome</keyword>
<organism evidence="1 2">
    <name type="scientific">Sporidiobolus salmonicolor</name>
    <name type="common">Yeast-like fungus</name>
    <name type="synonym">Sporobolomyces salmonicolor</name>
    <dbReference type="NCBI Taxonomy" id="5005"/>
    <lineage>
        <taxon>Eukaryota</taxon>
        <taxon>Fungi</taxon>
        <taxon>Dikarya</taxon>
        <taxon>Basidiomycota</taxon>
        <taxon>Pucciniomycotina</taxon>
        <taxon>Microbotryomycetes</taxon>
        <taxon>Sporidiobolales</taxon>
        <taxon>Sporidiobolaceae</taxon>
        <taxon>Sporobolomyces</taxon>
    </lineage>
</organism>
<name>A0A0D6EQT0_SPOSA</name>
<evidence type="ECO:0000313" key="1">
    <source>
        <dbReference type="EMBL" id="CEQ42324.1"/>
    </source>
</evidence>
<sequence>MRTDGWVVVPARNSLGFHIPPFFSVSPCPLAASLPLQPGRSRLPAPTQVNHLHLHLLSLPLPFPGSLKYRPSVPSRLAVSLPSAGKGVKLKGFSWFVEVEQVIRILEAGQRVKVGSVRVGSTREGQSQRV</sequence>
<protein>
    <submittedName>
        <fullName evidence="1">SPOSA6832_04128-mRNA-1:cds</fullName>
    </submittedName>
</protein>
<reference evidence="2" key="1">
    <citation type="submission" date="2015-02" db="EMBL/GenBank/DDBJ databases">
        <authorList>
            <person name="Gon?alves P."/>
        </authorList>
    </citation>
    <scope>NUCLEOTIDE SEQUENCE [LARGE SCALE GENOMIC DNA]</scope>
</reference>
<evidence type="ECO:0000313" key="2">
    <source>
        <dbReference type="Proteomes" id="UP000243876"/>
    </source>
</evidence>
<proteinExistence type="predicted"/>
<dbReference type="OrthoDB" id="1915375at2759"/>
<gene>
    <name evidence="1" type="primary">SPOSA6832_04128</name>
</gene>
<dbReference type="EMBL" id="CENE01000024">
    <property type="protein sequence ID" value="CEQ42324.1"/>
    <property type="molecule type" value="Genomic_DNA"/>
</dbReference>
<dbReference type="Proteomes" id="UP000243876">
    <property type="component" value="Unassembled WGS sequence"/>
</dbReference>
<dbReference type="AlphaFoldDB" id="A0A0D6EQT0"/>